<dbReference type="AlphaFoldDB" id="A0A1H7CNX8"/>
<dbReference type="STRING" id="915471.SAMN05216201_12912"/>
<evidence type="ECO:0000313" key="4">
    <source>
        <dbReference type="Proteomes" id="UP000242930"/>
    </source>
</evidence>
<evidence type="ECO:0000256" key="1">
    <source>
        <dbReference type="ARBA" id="ARBA00006817"/>
    </source>
</evidence>
<dbReference type="EMBL" id="FNZE01000029">
    <property type="protein sequence ID" value="SEJ91301.1"/>
    <property type="molecule type" value="Genomic_DNA"/>
</dbReference>
<sequence>MRPESLAGGDREFFISRHFAAPRERVFLAWVEPVQLAQWWGPHGFSNPVCELDVRPGGAYRIVMRGPDGVDYPVKGVYHEVVVPELLVMTDDCSEHPEEWHAQLDPAWQADDEGVTLDSLSRVTFAAQEERTLLAIRTLFATAAILDAMLKMGMAEGWAQSLERLERHLAQA</sequence>
<accession>A0A1H7CNX8</accession>
<evidence type="ECO:0000259" key="2">
    <source>
        <dbReference type="Pfam" id="PF08327"/>
    </source>
</evidence>
<reference evidence="4" key="1">
    <citation type="submission" date="2016-10" db="EMBL/GenBank/DDBJ databases">
        <authorList>
            <person name="Varghese N."/>
            <person name="Submissions S."/>
        </authorList>
    </citation>
    <scope>NUCLEOTIDE SEQUENCE [LARGE SCALE GENOMIC DNA]</scope>
    <source>
        <strain evidence="4">LMG 25967</strain>
    </source>
</reference>
<dbReference type="Proteomes" id="UP000242930">
    <property type="component" value="Unassembled WGS sequence"/>
</dbReference>
<dbReference type="Pfam" id="PF08327">
    <property type="entry name" value="AHSA1"/>
    <property type="match status" value="1"/>
</dbReference>
<organism evidence="3 4">
    <name type="scientific">Pseudomonas linyingensis</name>
    <dbReference type="NCBI Taxonomy" id="915471"/>
    <lineage>
        <taxon>Bacteria</taxon>
        <taxon>Pseudomonadati</taxon>
        <taxon>Pseudomonadota</taxon>
        <taxon>Gammaproteobacteria</taxon>
        <taxon>Pseudomonadales</taxon>
        <taxon>Pseudomonadaceae</taxon>
        <taxon>Pseudomonas</taxon>
    </lineage>
</organism>
<name>A0A1H7CNX8_9PSED</name>
<comment type="similarity">
    <text evidence="1">Belongs to the AHA1 family.</text>
</comment>
<evidence type="ECO:0000313" key="3">
    <source>
        <dbReference type="EMBL" id="SEJ91301.1"/>
    </source>
</evidence>
<dbReference type="Gene3D" id="3.30.530.20">
    <property type="match status" value="1"/>
</dbReference>
<dbReference type="RefSeq" id="WP_090313748.1">
    <property type="nucleotide sequence ID" value="NZ_FNZE01000029.1"/>
</dbReference>
<keyword evidence="4" id="KW-1185">Reference proteome</keyword>
<proteinExistence type="inferred from homology"/>
<dbReference type="InterPro" id="IPR013538">
    <property type="entry name" value="ASHA1/2-like_C"/>
</dbReference>
<dbReference type="SUPFAM" id="SSF55961">
    <property type="entry name" value="Bet v1-like"/>
    <property type="match status" value="1"/>
</dbReference>
<gene>
    <name evidence="3" type="ORF">SAMN05216201_12912</name>
</gene>
<dbReference type="InterPro" id="IPR023393">
    <property type="entry name" value="START-like_dom_sf"/>
</dbReference>
<dbReference type="OrthoDB" id="9805228at2"/>
<feature type="domain" description="Activator of Hsp90 ATPase homologue 1/2-like C-terminal" evidence="2">
    <location>
        <begin position="20"/>
        <end position="169"/>
    </location>
</feature>
<protein>
    <submittedName>
        <fullName evidence="3">Uncharacterized conserved protein YndB, AHSA1/START domain</fullName>
    </submittedName>
</protein>